<feature type="region of interest" description="Disordered" evidence="1">
    <location>
        <begin position="332"/>
        <end position="355"/>
    </location>
</feature>
<reference evidence="3" key="1">
    <citation type="submission" date="2021-02" db="EMBL/GenBank/DDBJ databases">
        <title>Phycicoccus sp. MQZ13P-5T, whole genome shotgun sequence.</title>
        <authorList>
            <person name="Tuo L."/>
        </authorList>
    </citation>
    <scope>NUCLEOTIDE SEQUENCE</scope>
    <source>
        <strain evidence="3">MQZ13P-5</strain>
    </source>
</reference>
<feature type="compositionally biased region" description="Polar residues" evidence="1">
    <location>
        <begin position="54"/>
        <end position="63"/>
    </location>
</feature>
<sequence length="738" mass="74192">MARARTTLTRLVTVVGVAALAVLPAAAARAAAPSTAHPVAAVTAAPAPTVERTSGVTQLSDQATPEAPGTVLYDSRSQGGALRAKEVRSLDLLSGTPLTAPSDATAVILNVTAVSPSTAGWLTLWPADQSRPAASTLNFAPGTPTPNMAVVRLTGSRTLRVMNGSGGTTHVLVSFRGWVRSNSGQQRPGSLTPTDATRVLDTRLTGPAVPAYGYRDVTVTGVGAPSGASAALLDVVAVKPTRAGYLVAHPSDTARPATTALTYRVGGDRAALSLMRLSSGGAVRVWNMSSAPVHLVVDSFGWVAGGDDTGTPAVMSAQAPVRVLDTRPSIGALSPGHSSVEVPVPGDDQGSPGDRPSGVVLAITATAGTSGGHLDLDVDGNTTLDPAALTPSIVNFGRGETVTNTTVVSVPTGGRLRLHSNTTGSVHAVVDVVGVVRPRTELNGRLVTEDGGAPVSPGAVTFGPSGSFVGRTAADGTYRVRTNTVYAVNACGRATTTQGATDPAYALACAGGTVYPTSMPLGVGVRVSAPDVLVPRVGSATGTVTVPLGSSVSGTSVVLRRTDDAYAVRITPNAAGQWTMPAVPVGDYLVSANAPFGLVGEVLDELPSDLGAGTASAQQARIDDLLAAGAQTLTVSAGAQSTPPEAQLLVPGSLTVDVTDPDGSYGNVTTTWRTASGYVALTITGSQTFTRSLRPGAYTVCATEGTATVCTGGASTWQEATPVTVESGATTVVPLSVP</sequence>
<organism evidence="3 4">
    <name type="scientific">Phycicoccus sonneratiae</name>
    <dbReference type="NCBI Taxonomy" id="2807628"/>
    <lineage>
        <taxon>Bacteria</taxon>
        <taxon>Bacillati</taxon>
        <taxon>Actinomycetota</taxon>
        <taxon>Actinomycetes</taxon>
        <taxon>Micrococcales</taxon>
        <taxon>Intrasporangiaceae</taxon>
        <taxon>Phycicoccus</taxon>
    </lineage>
</organism>
<dbReference type="Proteomes" id="UP001430172">
    <property type="component" value="Unassembled WGS sequence"/>
</dbReference>
<protein>
    <submittedName>
        <fullName evidence="3">Carboxypeptidase regulatory-like domain-containing protein</fullName>
    </submittedName>
</protein>
<evidence type="ECO:0000256" key="2">
    <source>
        <dbReference type="SAM" id="SignalP"/>
    </source>
</evidence>
<gene>
    <name evidence="3" type="ORF">JQN70_01330</name>
</gene>
<keyword evidence="4" id="KW-1185">Reference proteome</keyword>
<evidence type="ECO:0000313" key="3">
    <source>
        <dbReference type="EMBL" id="MBM6399025.1"/>
    </source>
</evidence>
<dbReference type="EMBL" id="JAFDVD010000003">
    <property type="protein sequence ID" value="MBM6399025.1"/>
    <property type="molecule type" value="Genomic_DNA"/>
</dbReference>
<proteinExistence type="predicted"/>
<dbReference type="RefSeq" id="WP_204129513.1">
    <property type="nucleotide sequence ID" value="NZ_JAFDVD010000003.1"/>
</dbReference>
<name>A0ABS2CGX6_9MICO</name>
<evidence type="ECO:0000256" key="1">
    <source>
        <dbReference type="SAM" id="MobiDB-lite"/>
    </source>
</evidence>
<comment type="caution">
    <text evidence="3">The sequence shown here is derived from an EMBL/GenBank/DDBJ whole genome shotgun (WGS) entry which is preliminary data.</text>
</comment>
<feature type="chain" id="PRO_5046975509" evidence="2">
    <location>
        <begin position="28"/>
        <end position="738"/>
    </location>
</feature>
<feature type="region of interest" description="Disordered" evidence="1">
    <location>
        <begin position="46"/>
        <end position="67"/>
    </location>
</feature>
<accession>A0ABS2CGX6</accession>
<feature type="signal peptide" evidence="2">
    <location>
        <begin position="1"/>
        <end position="27"/>
    </location>
</feature>
<evidence type="ECO:0000313" key="4">
    <source>
        <dbReference type="Proteomes" id="UP001430172"/>
    </source>
</evidence>
<keyword evidence="2" id="KW-0732">Signal</keyword>